<dbReference type="GO" id="GO:0005337">
    <property type="term" value="F:nucleoside transmembrane transporter activity"/>
    <property type="evidence" value="ECO:0007669"/>
    <property type="project" value="InterPro"/>
</dbReference>
<evidence type="ECO:0000256" key="6">
    <source>
        <dbReference type="ARBA" id="ARBA00023136"/>
    </source>
</evidence>
<keyword evidence="4 8" id="KW-0812">Transmembrane</keyword>
<gene>
    <name evidence="9" type="ORF">OSB1V03_LOCUS18187</name>
</gene>
<evidence type="ECO:0000256" key="8">
    <source>
        <dbReference type="SAM" id="Phobius"/>
    </source>
</evidence>
<dbReference type="PANTHER" id="PTHR10332:SF88">
    <property type="entry name" value="EQUILIBRATIVE NUCLEOSIDE TRANSPORTER 1, ISOFORM A"/>
    <property type="match status" value="1"/>
</dbReference>
<organism evidence="9">
    <name type="scientific">Medioppia subpectinata</name>
    <dbReference type="NCBI Taxonomy" id="1979941"/>
    <lineage>
        <taxon>Eukaryota</taxon>
        <taxon>Metazoa</taxon>
        <taxon>Ecdysozoa</taxon>
        <taxon>Arthropoda</taxon>
        <taxon>Chelicerata</taxon>
        <taxon>Arachnida</taxon>
        <taxon>Acari</taxon>
        <taxon>Acariformes</taxon>
        <taxon>Sarcoptiformes</taxon>
        <taxon>Oribatida</taxon>
        <taxon>Brachypylina</taxon>
        <taxon>Oppioidea</taxon>
        <taxon>Oppiidae</taxon>
        <taxon>Medioppia</taxon>
    </lineage>
</organism>
<proteinExistence type="inferred from homology"/>
<dbReference type="InterPro" id="IPR002259">
    <property type="entry name" value="Eqnu_transpt"/>
</dbReference>
<dbReference type="EMBL" id="CAJPIZ010023496">
    <property type="protein sequence ID" value="CAG2118235.1"/>
    <property type="molecule type" value="Genomic_DNA"/>
</dbReference>
<keyword evidence="5 8" id="KW-1133">Transmembrane helix</keyword>
<feature type="transmembrane region" description="Helical" evidence="8">
    <location>
        <begin position="56"/>
        <end position="76"/>
    </location>
</feature>
<keyword evidence="3" id="KW-0813">Transport</keyword>
<feature type="compositionally biased region" description="Basic and acidic residues" evidence="7">
    <location>
        <begin position="33"/>
        <end position="44"/>
    </location>
</feature>
<evidence type="ECO:0000256" key="7">
    <source>
        <dbReference type="SAM" id="MobiDB-lite"/>
    </source>
</evidence>
<dbReference type="PANTHER" id="PTHR10332">
    <property type="entry name" value="EQUILIBRATIVE NUCLEOSIDE TRANSPORTER"/>
    <property type="match status" value="1"/>
</dbReference>
<feature type="region of interest" description="Disordered" evidence="7">
    <location>
        <begin position="1"/>
        <end position="49"/>
    </location>
</feature>
<evidence type="ECO:0000313" key="9">
    <source>
        <dbReference type="EMBL" id="CAD7640374.1"/>
    </source>
</evidence>
<evidence type="ECO:0000256" key="4">
    <source>
        <dbReference type="ARBA" id="ARBA00022692"/>
    </source>
</evidence>
<comment type="subcellular location">
    <subcellularLocation>
        <location evidence="1">Membrane</location>
        <topology evidence="1">Multi-pass membrane protein</topology>
    </subcellularLocation>
</comment>
<comment type="similarity">
    <text evidence="2">Belongs to the SLC29A/ENT transporter (TC 2.A.57) family.</text>
</comment>
<accession>A0A7R9LEU2</accession>
<feature type="non-terminal residue" evidence="9">
    <location>
        <position position="1"/>
    </location>
</feature>
<feature type="transmembrane region" description="Helical" evidence="8">
    <location>
        <begin position="114"/>
        <end position="134"/>
    </location>
</feature>
<evidence type="ECO:0000256" key="5">
    <source>
        <dbReference type="ARBA" id="ARBA00022989"/>
    </source>
</evidence>
<dbReference type="Proteomes" id="UP000759131">
    <property type="component" value="Unassembled WGS sequence"/>
</dbReference>
<dbReference type="OrthoDB" id="46396at2759"/>
<protein>
    <submittedName>
        <fullName evidence="9">Uncharacterized protein</fullName>
    </submittedName>
</protein>
<keyword evidence="6 8" id="KW-0472">Membrane</keyword>
<feature type="compositionally biased region" description="Basic and acidic residues" evidence="7">
    <location>
        <begin position="1"/>
        <end position="10"/>
    </location>
</feature>
<evidence type="ECO:0000313" key="10">
    <source>
        <dbReference type="Proteomes" id="UP000759131"/>
    </source>
</evidence>
<dbReference type="EMBL" id="OC878071">
    <property type="protein sequence ID" value="CAD7640374.1"/>
    <property type="molecule type" value="Genomic_DNA"/>
</dbReference>
<keyword evidence="10" id="KW-1185">Reference proteome</keyword>
<dbReference type="GO" id="GO:0005886">
    <property type="term" value="C:plasma membrane"/>
    <property type="evidence" value="ECO:0007669"/>
    <property type="project" value="TreeGrafter"/>
</dbReference>
<evidence type="ECO:0000256" key="3">
    <source>
        <dbReference type="ARBA" id="ARBA00022448"/>
    </source>
</evidence>
<evidence type="ECO:0000256" key="2">
    <source>
        <dbReference type="ARBA" id="ARBA00007965"/>
    </source>
</evidence>
<evidence type="ECO:0000256" key="1">
    <source>
        <dbReference type="ARBA" id="ARBA00004141"/>
    </source>
</evidence>
<name>A0A7R9LEU2_9ACAR</name>
<sequence length="142" mass="16304">MSATRRHYDDSSADDEYTELIRDITEEPDQYDDDRHFSRHRSDSSSDMEPIDRLSLVKITFALIGLSQLLPWNFLITANDYWNYKFRDINGTIDDTIESTSSAPVTSLQKYFESYVSIATNVPFLAVLAFNALFGHKYVSNG</sequence>
<reference evidence="9" key="1">
    <citation type="submission" date="2020-11" db="EMBL/GenBank/DDBJ databases">
        <authorList>
            <person name="Tran Van P."/>
        </authorList>
    </citation>
    <scope>NUCLEOTIDE SEQUENCE</scope>
</reference>
<dbReference type="AlphaFoldDB" id="A0A7R9LEU2"/>